<comment type="caution">
    <text evidence="1">The sequence shown here is derived from an EMBL/GenBank/DDBJ whole genome shotgun (WGS) entry which is preliminary data.</text>
</comment>
<feature type="non-terminal residue" evidence="1">
    <location>
        <position position="86"/>
    </location>
</feature>
<proteinExistence type="predicted"/>
<dbReference type="RefSeq" id="WP_132414238.1">
    <property type="nucleotide sequence ID" value="NZ_SMKA01000260.1"/>
</dbReference>
<evidence type="ECO:0000313" key="1">
    <source>
        <dbReference type="EMBL" id="TDC17914.1"/>
    </source>
</evidence>
<organism evidence="1 2">
    <name type="scientific">Kribbella albertanoniae</name>
    <dbReference type="NCBI Taxonomy" id="1266829"/>
    <lineage>
        <taxon>Bacteria</taxon>
        <taxon>Bacillati</taxon>
        <taxon>Actinomycetota</taxon>
        <taxon>Actinomycetes</taxon>
        <taxon>Propionibacteriales</taxon>
        <taxon>Kribbellaceae</taxon>
        <taxon>Kribbella</taxon>
    </lineage>
</organism>
<dbReference type="PANTHER" id="PTHR43431">
    <property type="entry name" value="OXIDOREDUCTASE, SHORT CHAIN DEHYDROGENASE/REDUCTASE FAMILY (AFU_ORTHOLOGUE AFUA_5G14000)"/>
    <property type="match status" value="1"/>
</dbReference>
<dbReference type="Pfam" id="PF00106">
    <property type="entry name" value="adh_short"/>
    <property type="match status" value="1"/>
</dbReference>
<reference evidence="1 2" key="1">
    <citation type="submission" date="2019-03" db="EMBL/GenBank/DDBJ databases">
        <title>Draft genome sequences of novel Actinobacteria.</title>
        <authorList>
            <person name="Sahin N."/>
            <person name="Ay H."/>
            <person name="Saygin H."/>
        </authorList>
    </citation>
    <scope>NUCLEOTIDE SEQUENCE [LARGE SCALE GENOMIC DNA]</scope>
    <source>
        <strain evidence="1 2">JCM 30547</strain>
    </source>
</reference>
<accession>A0A4R4P7Y5</accession>
<dbReference type="SUPFAM" id="SSF51735">
    <property type="entry name" value="NAD(P)-binding Rossmann-fold domains"/>
    <property type="match status" value="1"/>
</dbReference>
<dbReference type="OrthoDB" id="9799818at2"/>
<sequence length="86" mass="8727">MPTIAIVGAGSGLGLSIAKAFGDNGFSVALVARTQEKLDALAADLKEAGIEAAGFAADVMEPATVAAAFDRIKERFGAVDVLEYSP</sequence>
<dbReference type="AlphaFoldDB" id="A0A4R4P7Y5"/>
<dbReference type="EMBL" id="SMKA01000260">
    <property type="protein sequence ID" value="TDC17914.1"/>
    <property type="molecule type" value="Genomic_DNA"/>
</dbReference>
<dbReference type="InterPro" id="IPR036291">
    <property type="entry name" value="NAD(P)-bd_dom_sf"/>
</dbReference>
<name>A0A4R4P7Y5_9ACTN</name>
<dbReference type="Proteomes" id="UP000295075">
    <property type="component" value="Unassembled WGS sequence"/>
</dbReference>
<gene>
    <name evidence="1" type="ORF">E1261_36145</name>
</gene>
<dbReference type="InterPro" id="IPR002347">
    <property type="entry name" value="SDR_fam"/>
</dbReference>
<dbReference type="PANTHER" id="PTHR43431:SF7">
    <property type="entry name" value="OXIDOREDUCTASE, SHORT CHAIN DEHYDROGENASE_REDUCTASE FAMILY (AFU_ORTHOLOGUE AFUA_5G14000)"/>
    <property type="match status" value="1"/>
</dbReference>
<evidence type="ECO:0000313" key="2">
    <source>
        <dbReference type="Proteomes" id="UP000295075"/>
    </source>
</evidence>
<dbReference type="Gene3D" id="3.40.50.720">
    <property type="entry name" value="NAD(P)-binding Rossmann-like Domain"/>
    <property type="match status" value="1"/>
</dbReference>
<keyword evidence="2" id="KW-1185">Reference proteome</keyword>
<protein>
    <submittedName>
        <fullName evidence="1">SDR family NAD(P)-dependent oxidoreductase</fullName>
    </submittedName>
</protein>